<dbReference type="EMBL" id="SZYD01000017">
    <property type="protein sequence ID" value="KAD3068317.1"/>
    <property type="molecule type" value="Genomic_DNA"/>
</dbReference>
<feature type="signal peptide" evidence="1">
    <location>
        <begin position="1"/>
        <end position="27"/>
    </location>
</feature>
<name>A0A5N6M373_9ASTR</name>
<reference evidence="2 3" key="1">
    <citation type="submission" date="2019-05" db="EMBL/GenBank/DDBJ databases">
        <title>Mikania micrantha, genome provides insights into the molecular mechanism of rapid growth.</title>
        <authorList>
            <person name="Liu B."/>
        </authorList>
    </citation>
    <scope>NUCLEOTIDE SEQUENCE [LARGE SCALE GENOMIC DNA]</scope>
    <source>
        <strain evidence="2">NLD-2019</strain>
        <tissue evidence="2">Leaf</tissue>
    </source>
</reference>
<feature type="chain" id="PRO_5024355776" evidence="1">
    <location>
        <begin position="28"/>
        <end position="132"/>
    </location>
</feature>
<sequence>MSSHFSTLTLSALSLSLWSLNLKTLAAAPLVASIGYELARHPSPVYQPRQSPAAALIRSELAPSPAAAPTDLFFAFVAAAAGGRRSHGRKRDGRKRDAGNWDQFEMGFGFGGLQLSAVGTFGHFRVTKARAE</sequence>
<protein>
    <submittedName>
        <fullName evidence="2">Uncharacterized protein</fullName>
    </submittedName>
</protein>
<proteinExistence type="predicted"/>
<dbReference type="Proteomes" id="UP000326396">
    <property type="component" value="Linkage Group LG7"/>
</dbReference>
<gene>
    <name evidence="2" type="ORF">E3N88_36197</name>
</gene>
<keyword evidence="1" id="KW-0732">Signal</keyword>
<evidence type="ECO:0000313" key="3">
    <source>
        <dbReference type="Proteomes" id="UP000326396"/>
    </source>
</evidence>
<keyword evidence="3" id="KW-1185">Reference proteome</keyword>
<dbReference type="AlphaFoldDB" id="A0A5N6M373"/>
<organism evidence="2 3">
    <name type="scientific">Mikania micrantha</name>
    <name type="common">bitter vine</name>
    <dbReference type="NCBI Taxonomy" id="192012"/>
    <lineage>
        <taxon>Eukaryota</taxon>
        <taxon>Viridiplantae</taxon>
        <taxon>Streptophyta</taxon>
        <taxon>Embryophyta</taxon>
        <taxon>Tracheophyta</taxon>
        <taxon>Spermatophyta</taxon>
        <taxon>Magnoliopsida</taxon>
        <taxon>eudicotyledons</taxon>
        <taxon>Gunneridae</taxon>
        <taxon>Pentapetalae</taxon>
        <taxon>asterids</taxon>
        <taxon>campanulids</taxon>
        <taxon>Asterales</taxon>
        <taxon>Asteraceae</taxon>
        <taxon>Asteroideae</taxon>
        <taxon>Heliantheae alliance</taxon>
        <taxon>Eupatorieae</taxon>
        <taxon>Mikania</taxon>
    </lineage>
</organism>
<accession>A0A5N6M373</accession>
<evidence type="ECO:0000256" key="1">
    <source>
        <dbReference type="SAM" id="SignalP"/>
    </source>
</evidence>
<evidence type="ECO:0000313" key="2">
    <source>
        <dbReference type="EMBL" id="KAD3068317.1"/>
    </source>
</evidence>
<comment type="caution">
    <text evidence="2">The sequence shown here is derived from an EMBL/GenBank/DDBJ whole genome shotgun (WGS) entry which is preliminary data.</text>
</comment>